<name>A0ABQ1MIG6_9SPHI</name>
<dbReference type="InterPro" id="IPR014756">
    <property type="entry name" value="Ig_E-set"/>
</dbReference>
<dbReference type="Gene3D" id="2.60.120.560">
    <property type="entry name" value="Exo-inulinase, domain 1"/>
    <property type="match status" value="1"/>
</dbReference>
<dbReference type="Proteomes" id="UP000597338">
    <property type="component" value="Unassembled WGS sequence"/>
</dbReference>
<evidence type="ECO:0000313" key="3">
    <source>
        <dbReference type="EMBL" id="GGC41084.1"/>
    </source>
</evidence>
<proteinExistence type="predicted"/>
<dbReference type="CDD" id="cd00603">
    <property type="entry name" value="IPT_PCSR"/>
    <property type="match status" value="2"/>
</dbReference>
<reference evidence="4" key="1">
    <citation type="journal article" date="2019" name="Int. J. Syst. Evol. Microbiol.">
        <title>The Global Catalogue of Microorganisms (GCM) 10K type strain sequencing project: providing services to taxonomists for standard genome sequencing and annotation.</title>
        <authorList>
            <consortium name="The Broad Institute Genomics Platform"/>
            <consortium name="The Broad Institute Genome Sequencing Center for Infectious Disease"/>
            <person name="Wu L."/>
            <person name="Ma J."/>
        </authorList>
    </citation>
    <scope>NUCLEOTIDE SEQUENCE [LARGE SCALE GENOMIC DNA]</scope>
    <source>
        <strain evidence="4">CGMCC 1.15342</strain>
    </source>
</reference>
<dbReference type="InterPro" id="IPR052387">
    <property type="entry name" value="Fibrocystin"/>
</dbReference>
<organism evidence="3 4">
    <name type="scientific">Parapedobacter defluvii</name>
    <dbReference type="NCBI Taxonomy" id="2045106"/>
    <lineage>
        <taxon>Bacteria</taxon>
        <taxon>Pseudomonadati</taxon>
        <taxon>Bacteroidota</taxon>
        <taxon>Sphingobacteriia</taxon>
        <taxon>Sphingobacteriales</taxon>
        <taxon>Sphingobacteriaceae</taxon>
        <taxon>Parapedobacter</taxon>
    </lineage>
</organism>
<evidence type="ECO:0000259" key="2">
    <source>
        <dbReference type="Pfam" id="PF01833"/>
    </source>
</evidence>
<protein>
    <recommendedName>
        <fullName evidence="2">IPT/TIG domain-containing protein</fullName>
    </recommendedName>
</protein>
<dbReference type="InterPro" id="IPR002909">
    <property type="entry name" value="IPT_dom"/>
</dbReference>
<evidence type="ECO:0000313" key="4">
    <source>
        <dbReference type="Proteomes" id="UP000597338"/>
    </source>
</evidence>
<sequence>MFGWICACGVLLTALSCQKEEKQWPVDNDPVILELSPEVASVGDVLTIKGDRFSEVLSDIEVHFDTASATVVSAGLKELQVMVPQIEAVTADVMVTVKGLPSTVRTVVLAHQPVIAEFVPETIRAGQQLVIRGQYFSPVAANNLVKIGGIPVDVVSATPAELTVIVPQRVESPAEVVVTVAGKTAEPITVDILPGAWIEAFDRPDVALTDASVIPSPIGAGWQIMEGNFGIRNEKLFGEAHWTNAHMLYRDQWLDLQVGNGNSFKLGCDIRVSEGGALPGVIFNVQSDGKRFYLVRLLDNGIQFLKTGAGGPEDWIMVVSAVDLPGFSVGNTYRVEISSATPGEIGVKLTNLDSGDALLNATVPDDNPYVGGSVGFYYYRMSNAEISFDNLSVELN</sequence>
<gene>
    <name evidence="3" type="ORF">GCM10011386_36400</name>
</gene>
<dbReference type="Gene3D" id="2.60.40.10">
    <property type="entry name" value="Immunoglobulins"/>
    <property type="match status" value="2"/>
</dbReference>
<dbReference type="Pfam" id="PF01833">
    <property type="entry name" value="TIG"/>
    <property type="match status" value="2"/>
</dbReference>
<keyword evidence="4" id="KW-1185">Reference proteome</keyword>
<comment type="caution">
    <text evidence="3">The sequence shown here is derived from an EMBL/GenBank/DDBJ whole genome shotgun (WGS) entry which is preliminary data.</text>
</comment>
<dbReference type="SUPFAM" id="SSF81296">
    <property type="entry name" value="E set domains"/>
    <property type="match status" value="2"/>
</dbReference>
<evidence type="ECO:0000256" key="1">
    <source>
        <dbReference type="ARBA" id="ARBA00022729"/>
    </source>
</evidence>
<dbReference type="EMBL" id="BMIK01000016">
    <property type="protein sequence ID" value="GGC41084.1"/>
    <property type="molecule type" value="Genomic_DNA"/>
</dbReference>
<feature type="domain" description="IPT/TIG" evidence="2">
    <location>
        <begin position="113"/>
        <end position="182"/>
    </location>
</feature>
<keyword evidence="1" id="KW-0732">Signal</keyword>
<feature type="domain" description="IPT/TIG" evidence="2">
    <location>
        <begin position="30"/>
        <end position="99"/>
    </location>
</feature>
<accession>A0ABQ1MIG6</accession>
<dbReference type="InterPro" id="IPR013783">
    <property type="entry name" value="Ig-like_fold"/>
</dbReference>
<dbReference type="PANTHER" id="PTHR46769">
    <property type="entry name" value="POLYCYSTIC KIDNEY AND HEPATIC DISEASE 1 (AUTOSOMAL RECESSIVE)-LIKE 1"/>
    <property type="match status" value="1"/>
</dbReference>
<dbReference type="PANTHER" id="PTHR46769:SF2">
    <property type="entry name" value="FIBROCYSTIN-L ISOFORM 2 PRECURSOR-RELATED"/>
    <property type="match status" value="1"/>
</dbReference>